<reference evidence="1 2" key="1">
    <citation type="submission" date="2019-01" db="EMBL/GenBank/DDBJ databases">
        <title>Flavobacterium sp. nov.,isolated from freshwater.</title>
        <authorList>
            <person name="Zhang R."/>
            <person name="Du Z.-J."/>
        </authorList>
    </citation>
    <scope>NUCLEOTIDE SEQUENCE [LARGE SCALE GENOMIC DNA]</scope>
    <source>
        <strain evidence="1 2">1E403</strain>
    </source>
</reference>
<dbReference type="Pfam" id="PF08877">
    <property type="entry name" value="MepB-like"/>
    <property type="match status" value="1"/>
</dbReference>
<dbReference type="InterPro" id="IPR038231">
    <property type="entry name" value="MepB-like_sf"/>
</dbReference>
<dbReference type="Proteomes" id="UP000287527">
    <property type="component" value="Unassembled WGS sequence"/>
</dbReference>
<protein>
    <recommendedName>
        <fullName evidence="3">MepB family protein</fullName>
    </recommendedName>
</protein>
<dbReference type="EMBL" id="SBII01000010">
    <property type="protein sequence ID" value="RWW96683.1"/>
    <property type="molecule type" value="Genomic_DNA"/>
</dbReference>
<evidence type="ECO:0008006" key="3">
    <source>
        <dbReference type="Google" id="ProtNLM"/>
    </source>
</evidence>
<dbReference type="OrthoDB" id="4954833at2"/>
<proteinExistence type="predicted"/>
<dbReference type="InterPro" id="IPR011235">
    <property type="entry name" value="MepB-like"/>
</dbReference>
<keyword evidence="2" id="KW-1185">Reference proteome</keyword>
<comment type="caution">
    <text evidence="1">The sequence shown here is derived from an EMBL/GenBank/DDBJ whole genome shotgun (WGS) entry which is preliminary data.</text>
</comment>
<dbReference type="RefSeq" id="WP_128390586.1">
    <property type="nucleotide sequence ID" value="NZ_SBII01000010.1"/>
</dbReference>
<organism evidence="1 2">
    <name type="scientific">Flavobacterium cerinum</name>
    <dbReference type="NCBI Taxonomy" id="2502784"/>
    <lineage>
        <taxon>Bacteria</taxon>
        <taxon>Pseudomonadati</taxon>
        <taxon>Bacteroidota</taxon>
        <taxon>Flavobacteriia</taxon>
        <taxon>Flavobacteriales</taxon>
        <taxon>Flavobacteriaceae</taxon>
        <taxon>Flavobacterium</taxon>
    </lineage>
</organism>
<dbReference type="AlphaFoldDB" id="A0A444H1C7"/>
<sequence length="166" mass="19352">MDTNISEPFISKKYIYDPCRFNFENAVPEIESSEYNACTFELNNLKIRFRSAKITPTKNGQFVTLWKRIGKGSIMPFDASDEIDLVVISVQKDDHYGQFVFPKAVLVKQGVFTHVKEGKRAIRVYPSWDITESAQARKTQKWQLEYFLEVSKEKPLDIERVKLLYS</sequence>
<dbReference type="PIRSF" id="PIRSF032285">
    <property type="entry name" value="UCP032285"/>
    <property type="match status" value="1"/>
</dbReference>
<dbReference type="Gene3D" id="3.40.1350.140">
    <property type="entry name" value="MepB-like"/>
    <property type="match status" value="1"/>
</dbReference>
<evidence type="ECO:0000313" key="2">
    <source>
        <dbReference type="Proteomes" id="UP000287527"/>
    </source>
</evidence>
<name>A0A444H1C7_9FLAO</name>
<gene>
    <name evidence="1" type="ORF">EPI11_13900</name>
</gene>
<evidence type="ECO:0000313" key="1">
    <source>
        <dbReference type="EMBL" id="RWW96683.1"/>
    </source>
</evidence>
<accession>A0A444H1C7</accession>